<evidence type="ECO:0000313" key="2">
    <source>
        <dbReference type="EMBL" id="SOQ53923.1"/>
    </source>
</evidence>
<sequence length="84" mass="9408">MANEQMDHLTVTDHRDSWTPTTPEAPQMHSQPFKIGINSFLEGRIGSEIPPTTAHSTVLLCEADSFVLLRRPIPKDINVTKLNL</sequence>
<accession>A0A2H1WLG4</accession>
<evidence type="ECO:0000256" key="1">
    <source>
        <dbReference type="SAM" id="MobiDB-lite"/>
    </source>
</evidence>
<protein>
    <submittedName>
        <fullName evidence="2">SFRICE_018903</fullName>
    </submittedName>
</protein>
<reference evidence="2" key="1">
    <citation type="submission" date="2016-07" db="EMBL/GenBank/DDBJ databases">
        <authorList>
            <person name="Bretaudeau A."/>
        </authorList>
    </citation>
    <scope>NUCLEOTIDE SEQUENCE</scope>
    <source>
        <strain evidence="2">Rice</strain>
        <tissue evidence="2">Whole body</tissue>
    </source>
</reference>
<proteinExistence type="predicted"/>
<feature type="compositionally biased region" description="Polar residues" evidence="1">
    <location>
        <begin position="18"/>
        <end position="30"/>
    </location>
</feature>
<feature type="region of interest" description="Disordered" evidence="1">
    <location>
        <begin position="1"/>
        <end position="30"/>
    </location>
</feature>
<name>A0A2H1WLG4_SPOFR</name>
<organism evidence="2">
    <name type="scientific">Spodoptera frugiperda</name>
    <name type="common">Fall armyworm</name>
    <dbReference type="NCBI Taxonomy" id="7108"/>
    <lineage>
        <taxon>Eukaryota</taxon>
        <taxon>Metazoa</taxon>
        <taxon>Ecdysozoa</taxon>
        <taxon>Arthropoda</taxon>
        <taxon>Hexapoda</taxon>
        <taxon>Insecta</taxon>
        <taxon>Pterygota</taxon>
        <taxon>Neoptera</taxon>
        <taxon>Endopterygota</taxon>
        <taxon>Lepidoptera</taxon>
        <taxon>Glossata</taxon>
        <taxon>Ditrysia</taxon>
        <taxon>Noctuoidea</taxon>
        <taxon>Noctuidae</taxon>
        <taxon>Amphipyrinae</taxon>
        <taxon>Spodoptera</taxon>
    </lineage>
</organism>
<dbReference type="AlphaFoldDB" id="A0A2H1WLG4"/>
<dbReference type="EMBL" id="ODYU01009464">
    <property type="protein sequence ID" value="SOQ53923.1"/>
    <property type="molecule type" value="Genomic_DNA"/>
</dbReference>
<gene>
    <name evidence="2" type="ORF">SFRICE_018903</name>
</gene>
<feature type="compositionally biased region" description="Basic and acidic residues" evidence="1">
    <location>
        <begin position="1"/>
        <end position="17"/>
    </location>
</feature>